<name>A0A8B7P8W9_HYAAZ</name>
<sequence>MKYKAAKYPHNSLQYAILQSHAMILGAHLIEGYSRNKRAGAKYFKCLLCGSHGHIEAMIHHVKNDKHTDRYIRFSFQCNVRAFSLEVRNTLRLRAFEREGVRVEDIITIEDESLYPDRWEDESLSVTRLRQKQVRAGSYGGRNPSSSSRSRCVSVERSSLTSFKRKASEDQVGRVVASFLRDVRNHQGYELEQSRLAARRQRFSRPPMRDQAVQVFFADRIEKVLRKLTVIIRATMLPGSEVASLSDAKSCIRHMFSVGCLLYQAVCARAELCSQPAQRQLILQSKESIAKAQGCVVHALAPDLEIRDDRLGSCLGDIIKMWDLILIQPK</sequence>
<dbReference type="AlphaFoldDB" id="A0A8B7P8W9"/>
<evidence type="ECO:0000313" key="1">
    <source>
        <dbReference type="Proteomes" id="UP000694843"/>
    </source>
</evidence>
<gene>
    <name evidence="2" type="primary">LOC108678654</name>
</gene>
<proteinExistence type="predicted"/>
<protein>
    <submittedName>
        <fullName evidence="2">Uncharacterized protein LOC108678654</fullName>
    </submittedName>
</protein>
<accession>A0A8B7P8W9</accession>
<reference evidence="2" key="1">
    <citation type="submission" date="2025-08" db="UniProtKB">
        <authorList>
            <consortium name="RefSeq"/>
        </authorList>
    </citation>
    <scope>IDENTIFICATION</scope>
    <source>
        <tissue evidence="2">Whole organism</tissue>
    </source>
</reference>
<organism evidence="1 2">
    <name type="scientific">Hyalella azteca</name>
    <name type="common">Amphipod</name>
    <dbReference type="NCBI Taxonomy" id="294128"/>
    <lineage>
        <taxon>Eukaryota</taxon>
        <taxon>Metazoa</taxon>
        <taxon>Ecdysozoa</taxon>
        <taxon>Arthropoda</taxon>
        <taxon>Crustacea</taxon>
        <taxon>Multicrustacea</taxon>
        <taxon>Malacostraca</taxon>
        <taxon>Eumalacostraca</taxon>
        <taxon>Peracarida</taxon>
        <taxon>Amphipoda</taxon>
        <taxon>Senticaudata</taxon>
        <taxon>Talitrida</taxon>
        <taxon>Talitroidea</taxon>
        <taxon>Hyalellidae</taxon>
        <taxon>Hyalella</taxon>
    </lineage>
</organism>
<evidence type="ECO:0000313" key="2">
    <source>
        <dbReference type="RefSeq" id="XP_018022604.1"/>
    </source>
</evidence>
<dbReference type="Proteomes" id="UP000694843">
    <property type="component" value="Unplaced"/>
</dbReference>
<dbReference type="KEGG" id="hazt:108678654"/>
<dbReference type="GeneID" id="108678654"/>
<dbReference type="RefSeq" id="XP_018022604.1">
    <property type="nucleotide sequence ID" value="XM_018167115.2"/>
</dbReference>
<keyword evidence="1" id="KW-1185">Reference proteome</keyword>
<dbReference type="OrthoDB" id="5877502at2759"/>